<keyword evidence="3" id="KW-1185">Reference proteome</keyword>
<accession>A0AAX6HVS9</accession>
<dbReference type="Proteomes" id="UP001140949">
    <property type="component" value="Unassembled WGS sequence"/>
</dbReference>
<evidence type="ECO:0000313" key="2">
    <source>
        <dbReference type="EMBL" id="KAJ6844811.1"/>
    </source>
</evidence>
<gene>
    <name evidence="2" type="ORF">M6B38_294005</name>
</gene>
<feature type="compositionally biased region" description="Polar residues" evidence="1">
    <location>
        <begin position="122"/>
        <end position="131"/>
    </location>
</feature>
<comment type="caution">
    <text evidence="2">The sequence shown here is derived from an EMBL/GenBank/DDBJ whole genome shotgun (WGS) entry which is preliminary data.</text>
</comment>
<reference evidence="2" key="1">
    <citation type="journal article" date="2023" name="GigaByte">
        <title>Genome assembly of the bearded iris, Iris pallida Lam.</title>
        <authorList>
            <person name="Bruccoleri R.E."/>
            <person name="Oakeley E.J."/>
            <person name="Faust A.M.E."/>
            <person name="Altorfer M."/>
            <person name="Dessus-Babus S."/>
            <person name="Burckhardt D."/>
            <person name="Oertli M."/>
            <person name="Naumann U."/>
            <person name="Petersen F."/>
            <person name="Wong J."/>
        </authorList>
    </citation>
    <scope>NUCLEOTIDE SEQUENCE</scope>
    <source>
        <strain evidence="2">GSM-AAB239-AS_SAM_17_03QT</strain>
    </source>
</reference>
<feature type="compositionally biased region" description="Low complexity" evidence="1">
    <location>
        <begin position="92"/>
        <end position="102"/>
    </location>
</feature>
<dbReference type="AlphaFoldDB" id="A0AAX6HVS9"/>
<reference evidence="2" key="2">
    <citation type="submission" date="2023-04" db="EMBL/GenBank/DDBJ databases">
        <authorList>
            <person name="Bruccoleri R.E."/>
            <person name="Oakeley E.J."/>
            <person name="Faust A.-M."/>
            <person name="Dessus-Babus S."/>
            <person name="Altorfer M."/>
            <person name="Burckhardt D."/>
            <person name="Oertli M."/>
            <person name="Naumann U."/>
            <person name="Petersen F."/>
            <person name="Wong J."/>
        </authorList>
    </citation>
    <scope>NUCLEOTIDE SEQUENCE</scope>
    <source>
        <strain evidence="2">GSM-AAB239-AS_SAM_17_03QT</strain>
        <tissue evidence="2">Leaf</tissue>
    </source>
</reference>
<feature type="compositionally biased region" description="Polar residues" evidence="1">
    <location>
        <begin position="78"/>
        <end position="91"/>
    </location>
</feature>
<name>A0AAX6HVS9_IRIPA</name>
<proteinExistence type="predicted"/>
<feature type="region of interest" description="Disordered" evidence="1">
    <location>
        <begin position="78"/>
        <end position="140"/>
    </location>
</feature>
<sequence>MIVPVIIISIVQPPISIFRTHHHQRRPVPAAPLSLHHHHNTTIRATQISYPGVCVHHRNRRVRTRASVSNLIPPYYNIQSRLCPTNPDTIQSPESGRSSSHSRTTNKPADHHGRTAPRPSRHSTTSIAEITTTHRKRGRE</sequence>
<organism evidence="2 3">
    <name type="scientific">Iris pallida</name>
    <name type="common">Sweet iris</name>
    <dbReference type="NCBI Taxonomy" id="29817"/>
    <lineage>
        <taxon>Eukaryota</taxon>
        <taxon>Viridiplantae</taxon>
        <taxon>Streptophyta</taxon>
        <taxon>Embryophyta</taxon>
        <taxon>Tracheophyta</taxon>
        <taxon>Spermatophyta</taxon>
        <taxon>Magnoliopsida</taxon>
        <taxon>Liliopsida</taxon>
        <taxon>Asparagales</taxon>
        <taxon>Iridaceae</taxon>
        <taxon>Iridoideae</taxon>
        <taxon>Irideae</taxon>
        <taxon>Iris</taxon>
    </lineage>
</organism>
<protein>
    <submittedName>
        <fullName evidence="2">Formin-like protein 16</fullName>
    </submittedName>
</protein>
<evidence type="ECO:0000313" key="3">
    <source>
        <dbReference type="Proteomes" id="UP001140949"/>
    </source>
</evidence>
<evidence type="ECO:0000256" key="1">
    <source>
        <dbReference type="SAM" id="MobiDB-lite"/>
    </source>
</evidence>
<dbReference type="EMBL" id="JANAVB010006596">
    <property type="protein sequence ID" value="KAJ6844811.1"/>
    <property type="molecule type" value="Genomic_DNA"/>
</dbReference>